<evidence type="ECO:0008006" key="7">
    <source>
        <dbReference type="Google" id="ProtNLM"/>
    </source>
</evidence>
<dbReference type="InterPro" id="IPR008334">
    <property type="entry name" value="5'-Nucleotdase_C"/>
</dbReference>
<comment type="similarity">
    <text evidence="1 3">Belongs to the 5'-nucleotidase family.</text>
</comment>
<dbReference type="InterPro" id="IPR006179">
    <property type="entry name" value="5_nucleotidase/apyrase"/>
</dbReference>
<evidence type="ECO:0000259" key="4">
    <source>
        <dbReference type="Pfam" id="PF00149"/>
    </source>
</evidence>
<dbReference type="InterPro" id="IPR029052">
    <property type="entry name" value="Metallo-depent_PP-like"/>
</dbReference>
<dbReference type="AlphaFoldDB" id="A0A7S4PIX6"/>
<dbReference type="PRINTS" id="PR01607">
    <property type="entry name" value="APYRASEFAMLY"/>
</dbReference>
<evidence type="ECO:0000256" key="2">
    <source>
        <dbReference type="ARBA" id="ARBA00022729"/>
    </source>
</evidence>
<dbReference type="GO" id="GO:0008768">
    <property type="term" value="F:UDP-sugar diphosphatase activity"/>
    <property type="evidence" value="ECO:0007669"/>
    <property type="project" value="TreeGrafter"/>
</dbReference>
<protein>
    <recommendedName>
        <fullName evidence="7">5'-Nucleotidase C-terminal domain-containing protein</fullName>
    </recommendedName>
</protein>
<dbReference type="Pfam" id="PF02872">
    <property type="entry name" value="5_nucleotid_C"/>
    <property type="match status" value="1"/>
</dbReference>
<dbReference type="GO" id="GO:0008253">
    <property type="term" value="F:5'-nucleotidase activity"/>
    <property type="evidence" value="ECO:0007669"/>
    <property type="project" value="TreeGrafter"/>
</dbReference>
<dbReference type="GO" id="GO:0000166">
    <property type="term" value="F:nucleotide binding"/>
    <property type="evidence" value="ECO:0007669"/>
    <property type="project" value="UniProtKB-KW"/>
</dbReference>
<dbReference type="PANTHER" id="PTHR11575">
    <property type="entry name" value="5'-NUCLEOTIDASE-RELATED"/>
    <property type="match status" value="1"/>
</dbReference>
<feature type="non-terminal residue" evidence="6">
    <location>
        <position position="1"/>
    </location>
</feature>
<proteinExistence type="inferred from homology"/>
<keyword evidence="3" id="KW-0378">Hydrolase</keyword>
<feature type="domain" description="Calcineurin-like phosphoesterase" evidence="4">
    <location>
        <begin position="10"/>
        <end position="138"/>
    </location>
</feature>
<sequence>VNVTNLLFDVSTFGNHEFDLKESALSQRLWESNYQWVATNLESNAFPISKVHRYIIKRLAKMNFAFVGVCVDTVKPPYVKIMNYTKTIERLRSTVNHLKTRRGVDFVVAITHWDFKQDIAMVQEQLGIDLVLGGHNHENQYYQVTNDLIPIAKADANAKSFYVHEVYKKRDPALKDLEGKFTVRSELIPLTENLPTDPQADRLIDYWWQMAKSSFLRQGFHLEKKITRIPDGQMWDARNIVVRNGPSEITRVVAESMKYCAKQAGIRNLTASFFNTGMIRMDDVQGPGDVTTYDVLRLLPYPNVMAAIDMSGRLLLEMLETSRFKNPLLGGFMHLSSEFDTICMDKNAPATENFSDSPCKINGKSVELDKYYTFVTNKFLLTGLERNLPILSPEKHSGIRLIRDTKIDFRKCLIRYLVSKDRQSTP</sequence>
<keyword evidence="2" id="KW-0732">Signal</keyword>
<accession>A0A7S4PIX6</accession>
<dbReference type="PANTHER" id="PTHR11575:SF24">
    <property type="entry name" value="5'-NUCLEOTIDASE"/>
    <property type="match status" value="1"/>
</dbReference>
<evidence type="ECO:0000313" key="6">
    <source>
        <dbReference type="EMBL" id="CAE2336641.1"/>
    </source>
</evidence>
<dbReference type="Gene3D" id="3.60.21.10">
    <property type="match status" value="1"/>
</dbReference>
<feature type="domain" description="5'-Nucleotidase C-terminal" evidence="5">
    <location>
        <begin position="239"/>
        <end position="385"/>
    </location>
</feature>
<dbReference type="SUPFAM" id="SSF55816">
    <property type="entry name" value="5'-nucleotidase (syn. UDP-sugar hydrolase), C-terminal domain"/>
    <property type="match status" value="1"/>
</dbReference>
<dbReference type="Pfam" id="PF00149">
    <property type="entry name" value="Metallophos"/>
    <property type="match status" value="1"/>
</dbReference>
<dbReference type="InterPro" id="IPR004843">
    <property type="entry name" value="Calcineurin-like_PHP"/>
</dbReference>
<dbReference type="SUPFAM" id="SSF56300">
    <property type="entry name" value="Metallo-dependent phosphatases"/>
    <property type="match status" value="1"/>
</dbReference>
<dbReference type="GO" id="GO:0009166">
    <property type="term" value="P:nucleotide catabolic process"/>
    <property type="evidence" value="ECO:0007669"/>
    <property type="project" value="InterPro"/>
</dbReference>
<dbReference type="Gene3D" id="3.90.780.10">
    <property type="entry name" value="5'-Nucleotidase, C-terminal domain"/>
    <property type="match status" value="1"/>
</dbReference>
<evidence type="ECO:0000256" key="1">
    <source>
        <dbReference type="ARBA" id="ARBA00006654"/>
    </source>
</evidence>
<name>A0A7S4PIX6_9EUKA</name>
<reference evidence="6" key="1">
    <citation type="submission" date="2021-01" db="EMBL/GenBank/DDBJ databases">
        <authorList>
            <person name="Corre E."/>
            <person name="Pelletier E."/>
            <person name="Niang G."/>
            <person name="Scheremetjew M."/>
            <person name="Finn R."/>
            <person name="Kale V."/>
            <person name="Holt S."/>
            <person name="Cochrane G."/>
            <person name="Meng A."/>
            <person name="Brown T."/>
            <person name="Cohen L."/>
        </authorList>
    </citation>
    <scope>NUCLEOTIDE SEQUENCE</scope>
    <source>
        <strain evidence="6">SoJaBio B1-5/56/2</strain>
    </source>
</reference>
<evidence type="ECO:0000259" key="5">
    <source>
        <dbReference type="Pfam" id="PF02872"/>
    </source>
</evidence>
<dbReference type="EMBL" id="HBKR01037420">
    <property type="protein sequence ID" value="CAE2336641.1"/>
    <property type="molecule type" value="Transcribed_RNA"/>
</dbReference>
<evidence type="ECO:0000256" key="3">
    <source>
        <dbReference type="RuleBase" id="RU362119"/>
    </source>
</evidence>
<organism evidence="6">
    <name type="scientific">Paramoeba aestuarina</name>
    <dbReference type="NCBI Taxonomy" id="180227"/>
    <lineage>
        <taxon>Eukaryota</taxon>
        <taxon>Amoebozoa</taxon>
        <taxon>Discosea</taxon>
        <taxon>Flabellinia</taxon>
        <taxon>Dactylopodida</taxon>
        <taxon>Paramoebidae</taxon>
        <taxon>Paramoeba</taxon>
    </lineage>
</organism>
<gene>
    <name evidence="6" type="ORF">NAES01612_LOCUS24439</name>
</gene>
<keyword evidence="3" id="KW-0547">Nucleotide-binding</keyword>
<dbReference type="InterPro" id="IPR036907">
    <property type="entry name" value="5'-Nucleotdase_C_sf"/>
</dbReference>